<name>A0A2H0DYU1_9BACT</name>
<gene>
    <name evidence="2" type="ORF">COW81_00710</name>
</gene>
<dbReference type="Pfam" id="PF00459">
    <property type="entry name" value="Inositol_P"/>
    <property type="match status" value="1"/>
</dbReference>
<sequence length="104" mass="11487">MSGQKIINESMIKASFGAGKILKSAFETNSTDEEIKSDIYYDVLSKADIDSENLIIKTIKKALPEINILSEEAGFIDNNSEDTIVVDPLDGSSNFLLGIPHFYR</sequence>
<dbReference type="GO" id="GO:0008934">
    <property type="term" value="F:inositol monophosphate 1-phosphatase activity"/>
    <property type="evidence" value="ECO:0007669"/>
    <property type="project" value="TreeGrafter"/>
</dbReference>
<organism evidence="2 3">
    <name type="scientific">Candidatus Campbellbacteria bacterium CG22_combo_CG10-13_8_21_14_all_36_13</name>
    <dbReference type="NCBI Taxonomy" id="1974529"/>
    <lineage>
        <taxon>Bacteria</taxon>
        <taxon>Candidatus Campbelliibacteriota</taxon>
    </lineage>
</organism>
<keyword evidence="1" id="KW-0460">Magnesium</keyword>
<dbReference type="GO" id="GO:0007165">
    <property type="term" value="P:signal transduction"/>
    <property type="evidence" value="ECO:0007669"/>
    <property type="project" value="TreeGrafter"/>
</dbReference>
<feature type="binding site" evidence="1">
    <location>
        <position position="90"/>
    </location>
    <ligand>
        <name>Mg(2+)</name>
        <dbReference type="ChEBI" id="CHEBI:18420"/>
        <label>2</label>
    </ligand>
</feature>
<evidence type="ECO:0000313" key="2">
    <source>
        <dbReference type="EMBL" id="PIP87347.1"/>
    </source>
</evidence>
<dbReference type="AlphaFoldDB" id="A0A2H0DYU1"/>
<comment type="cofactor">
    <cofactor evidence="1">
        <name>Mg(2+)</name>
        <dbReference type="ChEBI" id="CHEBI:18420"/>
    </cofactor>
</comment>
<evidence type="ECO:0000313" key="3">
    <source>
        <dbReference type="Proteomes" id="UP000231143"/>
    </source>
</evidence>
<comment type="caution">
    <text evidence="2">The sequence shown here is derived from an EMBL/GenBank/DDBJ whole genome shotgun (WGS) entry which is preliminary data.</text>
</comment>
<dbReference type="PRINTS" id="PR00377">
    <property type="entry name" value="IMPHPHTASES"/>
</dbReference>
<accession>A0A2H0DYU1</accession>
<dbReference type="Proteomes" id="UP000231143">
    <property type="component" value="Unassembled WGS sequence"/>
</dbReference>
<feature type="binding site" evidence="1">
    <location>
        <position position="71"/>
    </location>
    <ligand>
        <name>Mg(2+)</name>
        <dbReference type="ChEBI" id="CHEBI:18420"/>
        <label>1</label>
        <note>catalytic</note>
    </ligand>
</feature>
<dbReference type="GO" id="GO:0046872">
    <property type="term" value="F:metal ion binding"/>
    <property type="evidence" value="ECO:0007669"/>
    <property type="project" value="UniProtKB-KW"/>
</dbReference>
<evidence type="ECO:0000256" key="1">
    <source>
        <dbReference type="PIRSR" id="PIRSR600760-2"/>
    </source>
</evidence>
<keyword evidence="1" id="KW-0479">Metal-binding</keyword>
<feature type="binding site" evidence="1">
    <location>
        <position position="87"/>
    </location>
    <ligand>
        <name>Mg(2+)</name>
        <dbReference type="ChEBI" id="CHEBI:18420"/>
        <label>1</label>
        <note>catalytic</note>
    </ligand>
</feature>
<dbReference type="PANTHER" id="PTHR20854">
    <property type="entry name" value="INOSITOL MONOPHOSPHATASE"/>
    <property type="match status" value="1"/>
</dbReference>
<feature type="binding site" evidence="1">
    <location>
        <position position="89"/>
    </location>
    <ligand>
        <name>Mg(2+)</name>
        <dbReference type="ChEBI" id="CHEBI:18420"/>
        <label>1</label>
        <note>catalytic</note>
    </ligand>
</feature>
<dbReference type="SUPFAM" id="SSF56655">
    <property type="entry name" value="Carbohydrate phosphatase"/>
    <property type="match status" value="1"/>
</dbReference>
<evidence type="ECO:0008006" key="4">
    <source>
        <dbReference type="Google" id="ProtNLM"/>
    </source>
</evidence>
<dbReference type="PANTHER" id="PTHR20854:SF4">
    <property type="entry name" value="INOSITOL-1-MONOPHOSPHATASE-RELATED"/>
    <property type="match status" value="1"/>
</dbReference>
<dbReference type="InterPro" id="IPR000760">
    <property type="entry name" value="Inositol_monophosphatase-like"/>
</dbReference>
<reference evidence="2 3" key="1">
    <citation type="submission" date="2017-09" db="EMBL/GenBank/DDBJ databases">
        <title>Depth-based differentiation of microbial function through sediment-hosted aquifers and enrichment of novel symbionts in the deep terrestrial subsurface.</title>
        <authorList>
            <person name="Probst A.J."/>
            <person name="Ladd B."/>
            <person name="Jarett J.K."/>
            <person name="Geller-Mcgrath D.E."/>
            <person name="Sieber C.M."/>
            <person name="Emerson J.B."/>
            <person name="Anantharaman K."/>
            <person name="Thomas B.C."/>
            <person name="Malmstrom R."/>
            <person name="Stieglmeier M."/>
            <person name="Klingl A."/>
            <person name="Woyke T."/>
            <person name="Ryan C.M."/>
            <person name="Banfield J.F."/>
        </authorList>
    </citation>
    <scope>NUCLEOTIDE SEQUENCE [LARGE SCALE GENOMIC DNA]</scope>
    <source>
        <strain evidence="2">CG22_combo_CG10-13_8_21_14_all_36_13</strain>
    </source>
</reference>
<dbReference type="GO" id="GO:0006020">
    <property type="term" value="P:inositol metabolic process"/>
    <property type="evidence" value="ECO:0007669"/>
    <property type="project" value="TreeGrafter"/>
</dbReference>
<dbReference type="EMBL" id="PCTT01000009">
    <property type="protein sequence ID" value="PIP87347.1"/>
    <property type="molecule type" value="Genomic_DNA"/>
</dbReference>
<dbReference type="Gene3D" id="3.30.540.10">
    <property type="entry name" value="Fructose-1,6-Bisphosphatase, subunit A, domain 1"/>
    <property type="match status" value="1"/>
</dbReference>
<protein>
    <recommendedName>
        <fullName evidence="4">Inositol monophosphatase</fullName>
    </recommendedName>
</protein>
<proteinExistence type="predicted"/>